<name>A0A1G7W5I7_9PROT</name>
<dbReference type="Proteomes" id="UP000217076">
    <property type="component" value="Unassembled WGS sequence"/>
</dbReference>
<dbReference type="EMBL" id="FNCV01000002">
    <property type="protein sequence ID" value="SDG67255.1"/>
    <property type="molecule type" value="Genomic_DNA"/>
</dbReference>
<feature type="region of interest" description="Disordered" evidence="1">
    <location>
        <begin position="1"/>
        <end position="38"/>
    </location>
</feature>
<evidence type="ECO:0000256" key="1">
    <source>
        <dbReference type="SAM" id="MobiDB-lite"/>
    </source>
</evidence>
<reference evidence="3" key="1">
    <citation type="submission" date="2016-10" db="EMBL/GenBank/DDBJ databases">
        <authorList>
            <person name="Varghese N."/>
            <person name="Submissions S."/>
        </authorList>
    </citation>
    <scope>NUCLEOTIDE SEQUENCE [LARGE SCALE GENOMIC DNA]</scope>
    <source>
        <strain evidence="3">930I</strain>
    </source>
</reference>
<keyword evidence="3" id="KW-1185">Reference proteome</keyword>
<proteinExistence type="predicted"/>
<protein>
    <submittedName>
        <fullName evidence="2">Uncharacterized protein</fullName>
    </submittedName>
</protein>
<dbReference type="STRING" id="83401.SAMN05421742_10287"/>
<organism evidence="2 3">
    <name type="scientific">Roseospirillum parvum</name>
    <dbReference type="NCBI Taxonomy" id="83401"/>
    <lineage>
        <taxon>Bacteria</taxon>
        <taxon>Pseudomonadati</taxon>
        <taxon>Pseudomonadota</taxon>
        <taxon>Alphaproteobacteria</taxon>
        <taxon>Rhodospirillales</taxon>
        <taxon>Rhodospirillaceae</taxon>
        <taxon>Roseospirillum</taxon>
    </lineage>
</organism>
<gene>
    <name evidence="2" type="ORF">SAMN05421742_10287</name>
</gene>
<evidence type="ECO:0000313" key="3">
    <source>
        <dbReference type="Proteomes" id="UP000217076"/>
    </source>
</evidence>
<sequence length="38" mass="3937">MCLLAGMGPRVAGSRQGTGETYKAWEAGQLGTGAREPE</sequence>
<dbReference type="AlphaFoldDB" id="A0A1G7W5I7"/>
<evidence type="ECO:0000313" key="2">
    <source>
        <dbReference type="EMBL" id="SDG67255.1"/>
    </source>
</evidence>
<accession>A0A1G7W5I7</accession>